<gene>
    <name evidence="1" type="ORF">EMEDMD4_620044</name>
</gene>
<name>A0A508X401_9HYPH</name>
<accession>A0A508X401</accession>
<dbReference type="EMBL" id="CABFNB010000131">
    <property type="protein sequence ID" value="VTZ64572.1"/>
    <property type="molecule type" value="Genomic_DNA"/>
</dbReference>
<dbReference type="AlphaFoldDB" id="A0A508X401"/>
<reference evidence="1" key="1">
    <citation type="submission" date="2019-06" db="EMBL/GenBank/DDBJ databases">
        <authorList>
            <person name="Le Quere A."/>
            <person name="Colella S."/>
        </authorList>
    </citation>
    <scope>NUCLEOTIDE SEQUENCE</scope>
    <source>
        <strain evidence="1">EmedicaeMD41</strain>
    </source>
</reference>
<dbReference type="PROSITE" id="PS51257">
    <property type="entry name" value="PROKAR_LIPOPROTEIN"/>
    <property type="match status" value="1"/>
</dbReference>
<dbReference type="Proteomes" id="UP000507954">
    <property type="component" value="Unassembled WGS sequence"/>
</dbReference>
<proteinExistence type="predicted"/>
<organism evidence="1">
    <name type="scientific">Sinorhizobium medicae</name>
    <dbReference type="NCBI Taxonomy" id="110321"/>
    <lineage>
        <taxon>Bacteria</taxon>
        <taxon>Pseudomonadati</taxon>
        <taxon>Pseudomonadota</taxon>
        <taxon>Alphaproteobacteria</taxon>
        <taxon>Hyphomicrobiales</taxon>
        <taxon>Rhizobiaceae</taxon>
        <taxon>Sinorhizobium/Ensifer group</taxon>
        <taxon>Sinorhizobium</taxon>
    </lineage>
</organism>
<evidence type="ECO:0000313" key="1">
    <source>
        <dbReference type="EMBL" id="VTZ64572.1"/>
    </source>
</evidence>
<sequence>MSSPHRFLFRSRRSADAVLIFSPTAFSCFPDFEAGALAPPGKSYGIHPFHGAQPRLSQRFPILLGTLEEATGAAGRSSDLGAVFDACRCAHAALFRPAGRCRGFRGGQ</sequence>
<protein>
    <submittedName>
        <fullName evidence="1">Uncharacterized protein</fullName>
    </submittedName>
</protein>